<evidence type="ECO:0000313" key="2">
    <source>
        <dbReference type="Proteomes" id="UP000199031"/>
    </source>
</evidence>
<proteinExistence type="predicted"/>
<organism evidence="1 2">
    <name type="scientific">Parafilimonas terrae</name>
    <dbReference type="NCBI Taxonomy" id="1465490"/>
    <lineage>
        <taxon>Bacteria</taxon>
        <taxon>Pseudomonadati</taxon>
        <taxon>Bacteroidota</taxon>
        <taxon>Chitinophagia</taxon>
        <taxon>Chitinophagales</taxon>
        <taxon>Chitinophagaceae</taxon>
        <taxon>Parafilimonas</taxon>
    </lineage>
</organism>
<dbReference type="Proteomes" id="UP000199031">
    <property type="component" value="Unassembled WGS sequence"/>
</dbReference>
<sequence length="73" mass="8421">MAHIEGIEEIKNNDGRLTHVVIDVHKHPEAVGKLKEMGLVEKTQFEKDCEDAIPVDEAFKQVYDFINSLKWDK</sequence>
<evidence type="ECO:0000313" key="1">
    <source>
        <dbReference type="EMBL" id="SFQ21156.1"/>
    </source>
</evidence>
<protein>
    <submittedName>
        <fullName evidence="1">Uncharacterized protein</fullName>
    </submittedName>
</protein>
<keyword evidence="2" id="KW-1185">Reference proteome</keyword>
<name>A0A1I5WP33_9BACT</name>
<dbReference type="AlphaFoldDB" id="A0A1I5WP33"/>
<reference evidence="1 2" key="1">
    <citation type="submission" date="2016-10" db="EMBL/GenBank/DDBJ databases">
        <authorList>
            <person name="de Groot N.N."/>
        </authorList>
    </citation>
    <scope>NUCLEOTIDE SEQUENCE [LARGE SCALE GENOMIC DNA]</scope>
    <source>
        <strain evidence="1 2">DSM 28286</strain>
    </source>
</reference>
<dbReference type="EMBL" id="FOXQ01000006">
    <property type="protein sequence ID" value="SFQ21156.1"/>
    <property type="molecule type" value="Genomic_DNA"/>
</dbReference>
<accession>A0A1I5WP33</accession>
<gene>
    <name evidence="1" type="ORF">SAMN05444277_106298</name>
</gene>
<dbReference type="STRING" id="1465490.SAMN05444277_106298"/>
<dbReference type="RefSeq" id="WP_090658754.1">
    <property type="nucleotide sequence ID" value="NZ_FOXQ01000006.1"/>
</dbReference>